<evidence type="ECO:0000313" key="2">
    <source>
        <dbReference type="Proteomes" id="UP000286415"/>
    </source>
</evidence>
<reference evidence="1 2" key="1">
    <citation type="journal article" date="2018" name="Biotechnol. Adv.">
        <title>Improved genomic resources and new bioinformatic workflow for the carcinogenic parasite Clonorchis sinensis: Biotechnological implications.</title>
        <authorList>
            <person name="Wang D."/>
            <person name="Korhonen P.K."/>
            <person name="Gasser R.B."/>
            <person name="Young N.D."/>
        </authorList>
    </citation>
    <scope>NUCLEOTIDE SEQUENCE [LARGE SCALE GENOMIC DNA]</scope>
    <source>
        <strain evidence="1">Cs-k2</strain>
    </source>
</reference>
<dbReference type="Proteomes" id="UP000286415">
    <property type="component" value="Unassembled WGS sequence"/>
</dbReference>
<reference evidence="1 2" key="2">
    <citation type="journal article" date="2021" name="Genomics">
        <title>High-quality reference genome for Clonorchis sinensis.</title>
        <authorList>
            <person name="Young N.D."/>
            <person name="Stroehlein A.J."/>
            <person name="Kinkar L."/>
            <person name="Wang T."/>
            <person name="Sohn W.M."/>
            <person name="Chang B.C.H."/>
            <person name="Kaur P."/>
            <person name="Weisz D."/>
            <person name="Dudchenko O."/>
            <person name="Aiden E.L."/>
            <person name="Korhonen P.K."/>
            <person name="Gasser R.B."/>
        </authorList>
    </citation>
    <scope>NUCLEOTIDE SEQUENCE [LARGE SCALE GENOMIC DNA]</scope>
    <source>
        <strain evidence="1">Cs-k2</strain>
    </source>
</reference>
<protein>
    <submittedName>
        <fullName evidence="1">Uncharacterized protein</fullName>
    </submittedName>
</protein>
<dbReference type="InterPro" id="IPR036140">
    <property type="entry name" value="PFN_sf"/>
</dbReference>
<proteinExistence type="predicted"/>
<organism evidence="1 2">
    <name type="scientific">Clonorchis sinensis</name>
    <name type="common">Chinese liver fluke</name>
    <dbReference type="NCBI Taxonomy" id="79923"/>
    <lineage>
        <taxon>Eukaryota</taxon>
        <taxon>Metazoa</taxon>
        <taxon>Spiralia</taxon>
        <taxon>Lophotrochozoa</taxon>
        <taxon>Platyhelminthes</taxon>
        <taxon>Trematoda</taxon>
        <taxon>Digenea</taxon>
        <taxon>Opisthorchiida</taxon>
        <taxon>Opisthorchiata</taxon>
        <taxon>Opisthorchiidae</taxon>
        <taxon>Clonorchis</taxon>
    </lineage>
</organism>
<dbReference type="EMBL" id="NIRI02000056">
    <property type="protein sequence ID" value="KAG5444582.1"/>
    <property type="molecule type" value="Genomic_DNA"/>
</dbReference>
<keyword evidence="2" id="KW-1185">Reference proteome</keyword>
<comment type="caution">
    <text evidence="1">The sequence shown here is derived from an EMBL/GenBank/DDBJ whole genome shotgun (WGS) entry which is preliminary data.</text>
</comment>
<dbReference type="GO" id="GO:0003779">
    <property type="term" value="F:actin binding"/>
    <property type="evidence" value="ECO:0007669"/>
    <property type="project" value="InterPro"/>
</dbReference>
<dbReference type="InterPro" id="IPR048278">
    <property type="entry name" value="PFN"/>
</dbReference>
<dbReference type="SUPFAM" id="SSF55770">
    <property type="entry name" value="Profilin (actin-binding protein)"/>
    <property type="match status" value="1"/>
</dbReference>
<sequence>MSDAWSQQCQQYLAKYPALKCLAITSLDGTIYGNSDATEFPLDQAFMKQVFASMKGDPASSIPLAGEKYMCLRSSPECWLGRKEKKAIFVYPCKTIAVVGMSQDTESANNTSNGSDSVARLAELYMKSNY</sequence>
<dbReference type="Gene3D" id="3.30.450.30">
    <property type="entry name" value="Dynein light chain 2a, cytoplasmic"/>
    <property type="match status" value="1"/>
</dbReference>
<dbReference type="OrthoDB" id="421374at2759"/>
<gene>
    <name evidence="1" type="ORF">CSKR_108051</name>
</gene>
<accession>A0A8T1M6R3</accession>
<name>A0A8T1M6R3_CLOSI</name>
<dbReference type="Pfam" id="PF00235">
    <property type="entry name" value="Profilin"/>
    <property type="match status" value="1"/>
</dbReference>
<evidence type="ECO:0000313" key="1">
    <source>
        <dbReference type="EMBL" id="KAG5444582.1"/>
    </source>
</evidence>